<dbReference type="RefSeq" id="WP_175397386.1">
    <property type="nucleotide sequence ID" value="NZ_JABMCB010000192.1"/>
</dbReference>
<keyword evidence="5 8" id="KW-0812">Transmembrane</keyword>
<feature type="transmembrane region" description="Helical" evidence="8">
    <location>
        <begin position="541"/>
        <end position="559"/>
    </location>
</feature>
<feature type="transmembrane region" description="Helical" evidence="8">
    <location>
        <begin position="591"/>
        <end position="615"/>
    </location>
</feature>
<evidence type="ECO:0000313" key="10">
    <source>
        <dbReference type="Proteomes" id="UP000526125"/>
    </source>
</evidence>
<sequence>MSSIQGTRPAMNWRTISIYGGGLSALIVLFFVSLCYGEAAIPLHTVWDALTGRQDTLEHNMIWDLRMPRTVIGIIAGGALAVAGALLQTITRNPLAASDTLGINAGAYFIVVLGAILFPGLLSQSPFLFAALGGLLAAFAAYFMGGGRKSSPVRLALSGMIISMVLGSFTSALHIFFSMETQGLFLWGSGTLVQNDWSGVAYAWPWVVGITILALILSRQWDMLELDESTASSLGQKVGLARAGGLIIAVLLAAVIVSVIGPIGFVGLVAPHLVRLSGVRSNRLLLPGVFIWGAALLVGADVLAKMVHNSSMELPTGAVMAIIGAPWLIWLVLTRMKAANGGMSSSMSTGAPSRRFAFGPMAVLFSVITVALILLSTMFGGMRIPLADLLPSLFRSDGLFSGIVQLRIPRTLVAAGAGAALAISGVLIQMAVRNPLADASIVGVSSGAGLGAMMVIILWPGLPIYLLPIAAIIGAAVAAIIVFSLSWKKGLNPSAVVLLGIAMSAIAGAGIQILIVRGAVYGSSGYIWLTGSTYARTWEQVKTIGIFLVILVPVAWWLARRFELLVFDDNSASGLGLGVRRTRLLAMTTGVLLAAGAVACVGTVGFIGLIAPHMVRLLTGHKLRRSMFLSALAGAVMLVLADTIGRTVMAPTEIPSGILIALIGTPYFLYLMYRSNWRRTLK</sequence>
<feature type="transmembrane region" description="Helical" evidence="8">
    <location>
        <begin position="155"/>
        <end position="177"/>
    </location>
</feature>
<reference evidence="9 10" key="1">
    <citation type="submission" date="2020-05" db="EMBL/GenBank/DDBJ databases">
        <title>Genome Sequencing of Type Strains.</title>
        <authorList>
            <person name="Lemaire J.F."/>
            <person name="Inderbitzin P."/>
            <person name="Gregorio O.A."/>
            <person name="Collins S.B."/>
            <person name="Wespe N."/>
            <person name="Knight-Connoni V."/>
        </authorList>
    </citation>
    <scope>NUCLEOTIDE SEQUENCE [LARGE SCALE GENOMIC DNA]</scope>
    <source>
        <strain evidence="9 10">LMG 21957</strain>
    </source>
</reference>
<dbReference type="SUPFAM" id="SSF81345">
    <property type="entry name" value="ABC transporter involved in vitamin B12 uptake, BtuC"/>
    <property type="match status" value="2"/>
</dbReference>
<evidence type="ECO:0000256" key="1">
    <source>
        <dbReference type="ARBA" id="ARBA00004651"/>
    </source>
</evidence>
<evidence type="ECO:0000256" key="3">
    <source>
        <dbReference type="ARBA" id="ARBA00022448"/>
    </source>
</evidence>
<evidence type="ECO:0000256" key="5">
    <source>
        <dbReference type="ARBA" id="ARBA00022692"/>
    </source>
</evidence>
<feature type="transmembrane region" description="Helical" evidence="8">
    <location>
        <begin position="465"/>
        <end position="485"/>
    </location>
</feature>
<comment type="similarity">
    <text evidence="2">Belongs to the binding-protein-dependent transport system permease family. FecCD subfamily.</text>
</comment>
<dbReference type="EMBL" id="JABMCB010000192">
    <property type="protein sequence ID" value="NUU77751.1"/>
    <property type="molecule type" value="Genomic_DNA"/>
</dbReference>
<comment type="subcellular location">
    <subcellularLocation>
        <location evidence="1">Cell membrane</location>
        <topology evidence="1">Multi-pass membrane protein</topology>
    </subcellularLocation>
</comment>
<evidence type="ECO:0000256" key="8">
    <source>
        <dbReference type="SAM" id="Phobius"/>
    </source>
</evidence>
<feature type="transmembrane region" description="Helical" evidence="8">
    <location>
        <begin position="654"/>
        <end position="673"/>
    </location>
</feature>
<proteinExistence type="inferred from homology"/>
<feature type="transmembrane region" description="Helical" evidence="8">
    <location>
        <begin position="70"/>
        <end position="89"/>
    </location>
</feature>
<evidence type="ECO:0000313" key="9">
    <source>
        <dbReference type="EMBL" id="NUU77751.1"/>
    </source>
</evidence>
<evidence type="ECO:0000256" key="7">
    <source>
        <dbReference type="ARBA" id="ARBA00023136"/>
    </source>
</evidence>
<gene>
    <name evidence="9" type="ORF">HP552_21285</name>
</gene>
<feature type="transmembrane region" description="Helical" evidence="8">
    <location>
        <begin position="627"/>
        <end position="648"/>
    </location>
</feature>
<feature type="transmembrane region" description="Helical" evidence="8">
    <location>
        <begin position="497"/>
        <end position="520"/>
    </location>
</feature>
<protein>
    <submittedName>
        <fullName evidence="9">Iron ABC transporter permease</fullName>
    </submittedName>
</protein>
<dbReference type="InterPro" id="IPR037294">
    <property type="entry name" value="ABC_BtuC-like"/>
</dbReference>
<dbReference type="InterPro" id="IPR000522">
    <property type="entry name" value="ABC_transptr_permease_BtuC"/>
</dbReference>
<dbReference type="FunFam" id="1.10.3470.10:FF:000001">
    <property type="entry name" value="Vitamin B12 ABC transporter permease BtuC"/>
    <property type="match status" value="2"/>
</dbReference>
<accession>A0A7Y6BZP0</accession>
<dbReference type="Pfam" id="PF01032">
    <property type="entry name" value="FecCD"/>
    <property type="match status" value="2"/>
</dbReference>
<dbReference type="PANTHER" id="PTHR30472:SF37">
    <property type="entry name" value="FE(3+) DICITRATE TRANSPORT SYSTEM PERMEASE PROTEIN FECD-RELATED"/>
    <property type="match status" value="1"/>
</dbReference>
<feature type="transmembrane region" description="Helical" evidence="8">
    <location>
        <begin position="101"/>
        <end position="121"/>
    </location>
</feature>
<feature type="transmembrane region" description="Helical" evidence="8">
    <location>
        <begin position="438"/>
        <end position="458"/>
    </location>
</feature>
<name>A0A7Y6BZP0_9BACL</name>
<dbReference type="PANTHER" id="PTHR30472">
    <property type="entry name" value="FERRIC ENTEROBACTIN TRANSPORT SYSTEM PERMEASE PROTEIN"/>
    <property type="match status" value="1"/>
</dbReference>
<feature type="transmembrane region" description="Helical" evidence="8">
    <location>
        <begin position="127"/>
        <end position="143"/>
    </location>
</feature>
<feature type="transmembrane region" description="Helical" evidence="8">
    <location>
        <begin position="197"/>
        <end position="218"/>
    </location>
</feature>
<feature type="transmembrane region" description="Helical" evidence="8">
    <location>
        <begin position="239"/>
        <end position="264"/>
    </location>
</feature>
<dbReference type="Gene3D" id="1.10.3470.10">
    <property type="entry name" value="ABC transporter involved in vitamin B12 uptake, BtuC"/>
    <property type="match status" value="2"/>
</dbReference>
<organism evidence="9 10">
    <name type="scientific">Paenibacillus xylanilyticus</name>
    <dbReference type="NCBI Taxonomy" id="248903"/>
    <lineage>
        <taxon>Bacteria</taxon>
        <taxon>Bacillati</taxon>
        <taxon>Bacillota</taxon>
        <taxon>Bacilli</taxon>
        <taxon>Bacillales</taxon>
        <taxon>Paenibacillaceae</taxon>
        <taxon>Paenibacillus</taxon>
    </lineage>
</organism>
<dbReference type="GO" id="GO:0005886">
    <property type="term" value="C:plasma membrane"/>
    <property type="evidence" value="ECO:0007669"/>
    <property type="project" value="UniProtKB-SubCell"/>
</dbReference>
<comment type="caution">
    <text evidence="9">The sequence shown here is derived from an EMBL/GenBank/DDBJ whole genome shotgun (WGS) entry which is preliminary data.</text>
</comment>
<feature type="transmembrane region" description="Helical" evidence="8">
    <location>
        <begin position="356"/>
        <end position="375"/>
    </location>
</feature>
<dbReference type="AlphaFoldDB" id="A0A7Y6BZP0"/>
<keyword evidence="10" id="KW-1185">Reference proteome</keyword>
<keyword evidence="3" id="KW-0813">Transport</keyword>
<feature type="transmembrane region" description="Helical" evidence="8">
    <location>
        <begin position="284"/>
        <end position="304"/>
    </location>
</feature>
<keyword evidence="7 8" id="KW-0472">Membrane</keyword>
<evidence type="ECO:0000256" key="2">
    <source>
        <dbReference type="ARBA" id="ARBA00007935"/>
    </source>
</evidence>
<dbReference type="GO" id="GO:0022857">
    <property type="term" value="F:transmembrane transporter activity"/>
    <property type="evidence" value="ECO:0007669"/>
    <property type="project" value="InterPro"/>
</dbReference>
<feature type="transmembrane region" description="Helical" evidence="8">
    <location>
        <begin position="412"/>
        <end position="432"/>
    </location>
</feature>
<dbReference type="Proteomes" id="UP000526125">
    <property type="component" value="Unassembled WGS sequence"/>
</dbReference>
<keyword evidence="4" id="KW-1003">Cell membrane</keyword>
<dbReference type="GO" id="GO:0033214">
    <property type="term" value="P:siderophore-iron import into cell"/>
    <property type="evidence" value="ECO:0007669"/>
    <property type="project" value="TreeGrafter"/>
</dbReference>
<dbReference type="CDD" id="cd06550">
    <property type="entry name" value="TM_ABC_iron-siderophores_like"/>
    <property type="match status" value="2"/>
</dbReference>
<feature type="transmembrane region" description="Helical" evidence="8">
    <location>
        <begin position="316"/>
        <end position="336"/>
    </location>
</feature>
<evidence type="ECO:0000256" key="6">
    <source>
        <dbReference type="ARBA" id="ARBA00022989"/>
    </source>
</evidence>
<keyword evidence="6 8" id="KW-1133">Transmembrane helix</keyword>
<evidence type="ECO:0000256" key="4">
    <source>
        <dbReference type="ARBA" id="ARBA00022475"/>
    </source>
</evidence>